<keyword evidence="3 5" id="KW-0456">Lyase</keyword>
<proteinExistence type="inferred from homology"/>
<dbReference type="PANTHER" id="PTHR30502">
    <property type="entry name" value="2-KETO-3-DEOXY-L-RHAMNONATE ALDOLASE"/>
    <property type="match status" value="1"/>
</dbReference>
<keyword evidence="2" id="KW-0479">Metal-binding</keyword>
<dbReference type="EC" id="4.1.2.52" evidence="5"/>
<dbReference type="InterPro" id="IPR015813">
    <property type="entry name" value="Pyrv/PenolPyrv_kinase-like_dom"/>
</dbReference>
<dbReference type="PANTHER" id="PTHR30502:SF0">
    <property type="entry name" value="PHOSPHOENOLPYRUVATE CARBOXYLASE FAMILY PROTEIN"/>
    <property type="match status" value="1"/>
</dbReference>
<name>A0A1L9P2G4_9RHOB</name>
<evidence type="ECO:0000256" key="3">
    <source>
        <dbReference type="ARBA" id="ARBA00023239"/>
    </source>
</evidence>
<evidence type="ECO:0000259" key="4">
    <source>
        <dbReference type="Pfam" id="PF03328"/>
    </source>
</evidence>
<dbReference type="Gene3D" id="3.20.20.60">
    <property type="entry name" value="Phosphoenolpyruvate-binding domains"/>
    <property type="match status" value="1"/>
</dbReference>
<dbReference type="STRING" id="696762.PFRI_00340"/>
<reference evidence="5 6" key="1">
    <citation type="submission" date="2016-10" db="EMBL/GenBank/DDBJ databases">
        <title>Genome sequence of Planktotalea frisia SH6-1.</title>
        <authorList>
            <person name="Poehlein A."/>
            <person name="Bakenhus I."/>
            <person name="Voget S."/>
            <person name="Brinkhoff T."/>
            <person name="Simon M."/>
        </authorList>
    </citation>
    <scope>NUCLEOTIDE SEQUENCE [LARGE SCALE GENOMIC DNA]</scope>
    <source>
        <strain evidence="5 6">SH6-1</strain>
    </source>
</reference>
<dbReference type="InterPro" id="IPR050251">
    <property type="entry name" value="HpcH-HpaI_aldolase"/>
</dbReference>
<evidence type="ECO:0000256" key="1">
    <source>
        <dbReference type="ARBA" id="ARBA00005568"/>
    </source>
</evidence>
<dbReference type="GO" id="GO:0005737">
    <property type="term" value="C:cytoplasm"/>
    <property type="evidence" value="ECO:0007669"/>
    <property type="project" value="TreeGrafter"/>
</dbReference>
<feature type="domain" description="HpcH/HpaI aldolase/citrate lyase" evidence="4">
    <location>
        <begin position="18"/>
        <end position="243"/>
    </location>
</feature>
<comment type="similarity">
    <text evidence="1">Belongs to the HpcH/HpaI aldolase family.</text>
</comment>
<protein>
    <submittedName>
        <fullName evidence="5">4-hydroxy-2-oxo-heptane-1,7-dioate aldolase</fullName>
        <ecNumber evidence="5">4.1.2.52</ecNumber>
    </submittedName>
</protein>
<dbReference type="InterPro" id="IPR005000">
    <property type="entry name" value="Aldolase/citrate-lyase_domain"/>
</dbReference>
<organism evidence="5 6">
    <name type="scientific">Planktotalea frisia</name>
    <dbReference type="NCBI Taxonomy" id="696762"/>
    <lineage>
        <taxon>Bacteria</taxon>
        <taxon>Pseudomonadati</taxon>
        <taxon>Pseudomonadota</taxon>
        <taxon>Alphaproteobacteria</taxon>
        <taxon>Rhodobacterales</taxon>
        <taxon>Paracoccaceae</taxon>
        <taxon>Planktotalea</taxon>
    </lineage>
</organism>
<dbReference type="EMBL" id="MLCB01000003">
    <property type="protein sequence ID" value="OJI95717.1"/>
    <property type="molecule type" value="Genomic_DNA"/>
</dbReference>
<dbReference type="GO" id="GO:0046872">
    <property type="term" value="F:metal ion binding"/>
    <property type="evidence" value="ECO:0007669"/>
    <property type="project" value="UniProtKB-KW"/>
</dbReference>
<evidence type="ECO:0000313" key="6">
    <source>
        <dbReference type="Proteomes" id="UP000184514"/>
    </source>
</evidence>
<dbReference type="GO" id="GO:0016832">
    <property type="term" value="F:aldehyde-lyase activity"/>
    <property type="evidence" value="ECO:0007669"/>
    <property type="project" value="TreeGrafter"/>
</dbReference>
<dbReference type="OrthoDB" id="9802624at2"/>
<dbReference type="Proteomes" id="UP000184514">
    <property type="component" value="Unassembled WGS sequence"/>
</dbReference>
<accession>A0A1L9P2G4</accession>
<gene>
    <name evidence="5" type="primary">hpcH_1</name>
    <name evidence="5" type="ORF">PFRI_00340</name>
</gene>
<dbReference type="AlphaFoldDB" id="A0A1L9P2G4"/>
<dbReference type="Pfam" id="PF03328">
    <property type="entry name" value="HpcH_HpaI"/>
    <property type="match status" value="1"/>
</dbReference>
<evidence type="ECO:0000313" key="5">
    <source>
        <dbReference type="EMBL" id="OJI95717.1"/>
    </source>
</evidence>
<keyword evidence="6" id="KW-1185">Reference proteome</keyword>
<sequence length="257" mass="27419">MKLASNPFTKALKAQDKQIGLWVSLANNFAAEVTAHSGYDWALVDMEHSPNDYFSVLGQLQAFAPSETTAIVRPEWNDPVIVKRLLDMGVEGLLFPMIQSVEEAKQAVAATRYPPNGIRGFSGGTRATKFGRVKDYVARIEDETTVILQLETAAAIKLAVEIGTVDGVSGIFFGPADIAADIGLVGQPLHKDVWDLIKPAAKALIDKGVPVGTLVNDTTFAADLLNDGFTFVACATDTMLLAKASDAALATVKDALK</sequence>
<dbReference type="InterPro" id="IPR040442">
    <property type="entry name" value="Pyrv_kinase-like_dom_sf"/>
</dbReference>
<evidence type="ECO:0000256" key="2">
    <source>
        <dbReference type="ARBA" id="ARBA00022723"/>
    </source>
</evidence>
<dbReference type="RefSeq" id="WP_072628750.1">
    <property type="nucleotide sequence ID" value="NZ_JABBAN010000173.1"/>
</dbReference>
<comment type="caution">
    <text evidence="5">The sequence shown here is derived from an EMBL/GenBank/DDBJ whole genome shotgun (WGS) entry which is preliminary data.</text>
</comment>
<dbReference type="SUPFAM" id="SSF51621">
    <property type="entry name" value="Phosphoenolpyruvate/pyruvate domain"/>
    <property type="match status" value="1"/>
</dbReference>